<keyword evidence="1" id="KW-0812">Transmembrane</keyword>
<evidence type="ECO:0000313" key="3">
    <source>
        <dbReference type="Proteomes" id="UP000001024"/>
    </source>
</evidence>
<protein>
    <submittedName>
        <fullName evidence="2">Multidrug resistance protein NorA related protein</fullName>
    </submittedName>
</protein>
<dbReference type="SUPFAM" id="SSF103473">
    <property type="entry name" value="MFS general substrate transporter"/>
    <property type="match status" value="1"/>
</dbReference>
<dbReference type="Proteomes" id="UP000001024">
    <property type="component" value="Chromosome"/>
</dbReference>
<dbReference type="EnsemblBacteria" id="CAC12313">
    <property type="protein sequence ID" value="CAC12313"/>
    <property type="gene ID" value="CAC12313"/>
</dbReference>
<reference evidence="2 3" key="1">
    <citation type="journal article" date="2000" name="Nature">
        <title>The genome sequence of the thermoacidophilic scavenger Thermoplasma acidophilum.</title>
        <authorList>
            <person name="Ruepp A."/>
            <person name="Graml W."/>
            <person name="Santos-Martinez M.L."/>
            <person name="Koretke K.K."/>
            <person name="Volker C."/>
            <person name="Mewes H.W."/>
            <person name="Frishman D."/>
            <person name="Stocker S."/>
            <person name="Lupas A.N."/>
            <person name="Baumeister W."/>
        </authorList>
    </citation>
    <scope>NUCLEOTIDE SEQUENCE [LARGE SCALE GENOMIC DNA]</scope>
    <source>
        <strain evidence="3">ATCC 25905 / DSM 1728 / JCM 9062 / NBRC 15155 / AMRC-C165</strain>
    </source>
</reference>
<feature type="transmembrane region" description="Helical" evidence="1">
    <location>
        <begin position="217"/>
        <end position="235"/>
    </location>
</feature>
<feature type="transmembrane region" description="Helical" evidence="1">
    <location>
        <begin position="184"/>
        <end position="205"/>
    </location>
</feature>
<dbReference type="Pfam" id="PF07690">
    <property type="entry name" value="MFS_1"/>
    <property type="match status" value="1"/>
</dbReference>
<organism evidence="2 3">
    <name type="scientific">Thermoplasma acidophilum (strain ATCC 25905 / DSM 1728 / JCM 9062 / NBRC 15155 / AMRC-C165)</name>
    <dbReference type="NCBI Taxonomy" id="273075"/>
    <lineage>
        <taxon>Archaea</taxon>
        <taxon>Methanobacteriati</taxon>
        <taxon>Thermoplasmatota</taxon>
        <taxon>Thermoplasmata</taxon>
        <taxon>Thermoplasmatales</taxon>
        <taxon>Thermoplasmataceae</taxon>
        <taxon>Thermoplasma</taxon>
    </lineage>
</organism>
<dbReference type="HOGENOM" id="CLU_025894_3_1_2"/>
<feature type="transmembrane region" description="Helical" evidence="1">
    <location>
        <begin position="44"/>
        <end position="62"/>
    </location>
</feature>
<evidence type="ECO:0000256" key="1">
    <source>
        <dbReference type="SAM" id="Phobius"/>
    </source>
</evidence>
<feature type="transmembrane region" description="Helical" evidence="1">
    <location>
        <begin position="143"/>
        <end position="163"/>
    </location>
</feature>
<accession>Q9HIY8</accession>
<keyword evidence="1" id="KW-0472">Membrane</keyword>
<dbReference type="AlphaFoldDB" id="Q9HIY8"/>
<proteinExistence type="predicted"/>
<dbReference type="InterPro" id="IPR036259">
    <property type="entry name" value="MFS_trans_sf"/>
</dbReference>
<dbReference type="eggNOG" id="arCOG00132">
    <property type="taxonomic scope" value="Archaea"/>
</dbReference>
<dbReference type="PANTHER" id="PTHR23520">
    <property type="entry name" value="TRANSPORTER, PUTATIVE (AFU_ORTHOLOGUE AFUA_3G04000)-RELATED"/>
    <property type="match status" value="1"/>
</dbReference>
<evidence type="ECO:0000313" key="2">
    <source>
        <dbReference type="EMBL" id="CAC12313.1"/>
    </source>
</evidence>
<feature type="transmembrane region" description="Helical" evidence="1">
    <location>
        <begin position="333"/>
        <end position="353"/>
    </location>
</feature>
<keyword evidence="1" id="KW-1133">Transmembrane helix</keyword>
<feature type="transmembrane region" description="Helical" evidence="1">
    <location>
        <begin position="256"/>
        <end position="277"/>
    </location>
</feature>
<gene>
    <name evidence="2" type="ordered locus">Ta1188</name>
</gene>
<dbReference type="InterPro" id="IPR011701">
    <property type="entry name" value="MFS"/>
</dbReference>
<dbReference type="EMBL" id="AL445066">
    <property type="protein sequence ID" value="CAC12313.1"/>
    <property type="molecule type" value="Genomic_DNA"/>
</dbReference>
<dbReference type="PaxDb" id="273075-Ta1188"/>
<dbReference type="InParanoid" id="Q9HIY8"/>
<feature type="transmembrane region" description="Helical" evidence="1">
    <location>
        <begin position="12"/>
        <end position="37"/>
    </location>
</feature>
<name>Q9HIY8_THEAC</name>
<feature type="transmembrane region" description="Helical" evidence="1">
    <location>
        <begin position="112"/>
        <end position="131"/>
    </location>
</feature>
<keyword evidence="3" id="KW-1185">Reference proteome</keyword>
<dbReference type="PANTHER" id="PTHR23520:SF5">
    <property type="entry name" value="TRANSPORTER, PUTATIVE (AFU_ORTHOLOGUE AFUA_3G04000)-RELATED"/>
    <property type="match status" value="1"/>
</dbReference>
<dbReference type="KEGG" id="tac:Ta1188"/>
<dbReference type="GO" id="GO:0022857">
    <property type="term" value="F:transmembrane transporter activity"/>
    <property type="evidence" value="ECO:0007669"/>
    <property type="project" value="InterPro"/>
</dbReference>
<sequence>MSLYLHHIGYSLFTVGVILGSAIVISSILTFFMAMLADHYGRKSLLIVLYLIFAVSAFGFLVSKEMFILILLSGLGSFTGSGGGPIGSGGAFGAVQTALITEFTEKNRFSRVLSTASAVGLLASSAGSFLIDVVERIGGDVYRLFYLAGIMGIVGMLITVFLNDNGIRSRKLLPSISWKKMIRLSIPTIPNGIGAGFVSPIFSLWFHLRFGISSGEIGVIFGISNIFVLIFMIVIPRIIRSESELNAIVWTRAASSMLLVALAFIPFLQIAALVYILRQGLQMGAVPVRQSFSMGIVDSTERATASGVTSMTRTGFSAVSPPLAGDLLSISSIYPPLIGGIITAADPLLYYMLFRDSFRRKS</sequence>
<dbReference type="Gene3D" id="1.20.1250.20">
    <property type="entry name" value="MFS general substrate transporter like domains"/>
    <property type="match status" value="2"/>
</dbReference>